<dbReference type="PROSITE" id="PS50923">
    <property type="entry name" value="SUSHI"/>
    <property type="match status" value="1"/>
</dbReference>
<evidence type="ECO:0000256" key="1">
    <source>
        <dbReference type="ARBA" id="ARBA00004370"/>
    </source>
</evidence>
<dbReference type="Pfam" id="PF00266">
    <property type="entry name" value="Aminotran_5"/>
    <property type="match status" value="1"/>
</dbReference>
<feature type="compositionally biased region" description="Basic and acidic residues" evidence="7">
    <location>
        <begin position="282"/>
        <end position="294"/>
    </location>
</feature>
<dbReference type="InterPro" id="IPR035976">
    <property type="entry name" value="Sushi/SCR/CCP_sf"/>
</dbReference>
<dbReference type="GO" id="GO:0003723">
    <property type="term" value="F:RNA binding"/>
    <property type="evidence" value="ECO:0007669"/>
    <property type="project" value="InterPro"/>
</dbReference>
<dbReference type="InterPro" id="IPR015424">
    <property type="entry name" value="PyrdxlP-dep_Trfase"/>
</dbReference>
<comment type="caution">
    <text evidence="15">The sequence shown here is derived from an EMBL/GenBank/DDBJ whole genome shotgun (WGS) entry which is preliminary data.</text>
</comment>
<dbReference type="Pfam" id="PF02854">
    <property type="entry name" value="MIF4G"/>
    <property type="match status" value="1"/>
</dbReference>
<dbReference type="GO" id="GO:0016020">
    <property type="term" value="C:membrane"/>
    <property type="evidence" value="ECO:0007669"/>
    <property type="project" value="UniProtKB-SubCell"/>
</dbReference>
<feature type="compositionally biased region" description="Basic and acidic residues" evidence="7">
    <location>
        <begin position="2105"/>
        <end position="2131"/>
    </location>
</feature>
<dbReference type="SUPFAM" id="SSF48371">
    <property type="entry name" value="ARM repeat"/>
    <property type="match status" value="3"/>
</dbReference>
<dbReference type="CDD" id="cd07414">
    <property type="entry name" value="MPP_PP1_PPKL"/>
    <property type="match status" value="1"/>
</dbReference>
<dbReference type="GO" id="GO:0016740">
    <property type="term" value="F:transferase activity"/>
    <property type="evidence" value="ECO:0007669"/>
    <property type="project" value="UniProtKB-ARBA"/>
</dbReference>
<dbReference type="PROSITE" id="PS51366">
    <property type="entry name" value="MI"/>
    <property type="match status" value="1"/>
</dbReference>
<dbReference type="Gene3D" id="3.90.1150.10">
    <property type="entry name" value="Aspartate Aminotransferase, domain 1"/>
    <property type="match status" value="1"/>
</dbReference>
<name>A0A8J6L6S5_TENMO</name>
<dbReference type="InterPro" id="IPR006186">
    <property type="entry name" value="Ser/Thr-sp_prot-phosphatase"/>
</dbReference>
<dbReference type="EMBL" id="JABDTM020027961">
    <property type="protein sequence ID" value="KAH0809720.1"/>
    <property type="molecule type" value="Genomic_DNA"/>
</dbReference>
<dbReference type="Pfam" id="PF00149">
    <property type="entry name" value="Metallophos"/>
    <property type="match status" value="1"/>
</dbReference>
<dbReference type="Gene3D" id="3.40.50.620">
    <property type="entry name" value="HUPs"/>
    <property type="match status" value="1"/>
</dbReference>
<dbReference type="InterPro" id="IPR003890">
    <property type="entry name" value="MIF4G-like_typ-3"/>
</dbReference>
<feature type="compositionally biased region" description="Low complexity" evidence="7">
    <location>
        <begin position="1416"/>
        <end position="1431"/>
    </location>
</feature>
<feature type="compositionally biased region" description="Basic and acidic residues" evidence="7">
    <location>
        <begin position="1934"/>
        <end position="1963"/>
    </location>
</feature>
<feature type="compositionally biased region" description="Polar residues" evidence="7">
    <location>
        <begin position="3744"/>
        <end position="3755"/>
    </location>
</feature>
<feature type="region of interest" description="Disordered" evidence="7">
    <location>
        <begin position="3744"/>
        <end position="3763"/>
    </location>
</feature>
<dbReference type="InterPro" id="IPR000192">
    <property type="entry name" value="Aminotrans_V_dom"/>
</dbReference>
<evidence type="ECO:0000256" key="3">
    <source>
        <dbReference type="ARBA" id="ARBA00023136"/>
    </source>
</evidence>
<dbReference type="Proteomes" id="UP000719412">
    <property type="component" value="Unassembled WGS sequence"/>
</dbReference>
<keyword evidence="2" id="KW-0597">Phosphoprotein</keyword>
<feature type="compositionally biased region" description="Polar residues" evidence="7">
    <location>
        <begin position="1650"/>
        <end position="1664"/>
    </location>
</feature>
<evidence type="ECO:0000256" key="5">
    <source>
        <dbReference type="PROSITE-ProRule" id="PRU00302"/>
    </source>
</evidence>
<dbReference type="PANTHER" id="PTHR43686:SF1">
    <property type="entry name" value="AMINOTRAN_5 DOMAIN-CONTAINING PROTEIN"/>
    <property type="match status" value="1"/>
</dbReference>
<dbReference type="Pfam" id="PF00084">
    <property type="entry name" value="Sushi"/>
    <property type="match status" value="1"/>
</dbReference>
<evidence type="ECO:0000259" key="9">
    <source>
        <dbReference type="PROSITE" id="PS50856"/>
    </source>
</evidence>
<dbReference type="InterPro" id="IPR011063">
    <property type="entry name" value="TilS/TtcA_N"/>
</dbReference>
<dbReference type="FunFam" id="1.25.40.180:FF:000061">
    <property type="entry name" value="Eukaryotic translation initiation factor 4 gamma 2"/>
    <property type="match status" value="1"/>
</dbReference>
<dbReference type="CDD" id="cd00033">
    <property type="entry name" value="CCP"/>
    <property type="match status" value="1"/>
</dbReference>
<dbReference type="InterPro" id="IPR013783">
    <property type="entry name" value="Ig-like_fold"/>
</dbReference>
<feature type="region of interest" description="Disordered" evidence="7">
    <location>
        <begin position="1650"/>
        <end position="1671"/>
    </location>
</feature>
<dbReference type="Pfam" id="PF06119">
    <property type="entry name" value="NIDO"/>
    <property type="match status" value="1"/>
</dbReference>
<dbReference type="Gene3D" id="3.40.640.10">
    <property type="entry name" value="Type I PLP-dependent aspartate aminotransferase-like (Major domain)"/>
    <property type="match status" value="1"/>
</dbReference>
<dbReference type="SUPFAM" id="SSF53383">
    <property type="entry name" value="PLP-dependent transferases"/>
    <property type="match status" value="1"/>
</dbReference>
<dbReference type="InterPro" id="IPR001846">
    <property type="entry name" value="VWF_type-D"/>
</dbReference>
<dbReference type="InterPro" id="IPR015421">
    <property type="entry name" value="PyrdxlP-dep_Trfase_major"/>
</dbReference>
<keyword evidence="8" id="KW-1133">Transmembrane helix</keyword>
<comment type="catalytic activity">
    <reaction evidence="6">
        <text>O-phospho-L-threonyl-[protein] + H2O = L-threonyl-[protein] + phosphate</text>
        <dbReference type="Rhea" id="RHEA:47004"/>
        <dbReference type="Rhea" id="RHEA-COMP:11060"/>
        <dbReference type="Rhea" id="RHEA-COMP:11605"/>
        <dbReference type="ChEBI" id="CHEBI:15377"/>
        <dbReference type="ChEBI" id="CHEBI:30013"/>
        <dbReference type="ChEBI" id="CHEBI:43474"/>
        <dbReference type="ChEBI" id="CHEBI:61977"/>
        <dbReference type="EC" id="3.1.3.16"/>
    </reaction>
</comment>
<dbReference type="Pfam" id="PF00094">
    <property type="entry name" value="VWD"/>
    <property type="match status" value="1"/>
</dbReference>
<keyword evidence="6" id="KW-0378">Hydrolase</keyword>
<sequence>MAEPDLNVDNLIQRLLEGDIHGQYTDLLRLFEYGGFPPEANYLFLGDYVDRGKQSLETICLLLAYKIKYPENFFLLRGNHECASINRIYGFYDECKRRYNIKLWKTFTDCFNCLPIAAIIDEKIFCCHGGLSPDLQGMEQIRRIMRPTDVPDTGLLCDLLWSDPDKDVQGWGENDRGVSFTFGADVVSKFLNRHDLDLICRAHQVVEDGYEFFAKRQLVTLFSAPNYCGEFDNAGGMMSVDETLMCSFQTFTQEINTDAEIITSLLPQRVDPADENPINPERPSETPQDERDPMTSEYAPQENSQRGGSGTPYVITEARLKEIRQYFMYPYYDKGGNADNEGDYQKAIQTSTPQVHKNLNFQLPFFGFRFNYTRVSLNGYLEFSDPPQNYETYPLVFPVKEWPKKNDPSFIGIFYSKCRIGNIRVEDVDQRKPGVYFRLERDLRERIDRMGVEIRERLKWDIREGVIGAEAFNPKHAIIVTWKNVSFAGGFANALYRTNTFQMVLATDEVYTYAMYNYLNLDWTSHTEAGGDTINGEGGIPAFVGFNAGNGTRSYEYVPYSQNSVIRDLTGTGYGNEKKGRHYFRIDENILLGSCNKDIDGANLELVYAPESGNMLGGTIVNITGPCFKPTDKIICKFDTADEVEGVVVGRNRAICVQPRLLVEGYVVLEIAIETPATASQKIFFDDMSYNEKAPKEVGITWEKQNLTSNENANIRISLWGYRETTIRPEFLYITDLASNVQNTGSYKIIPSNYRNRNNEFLDDIQFGFIQINLTESIPVQNNNGQTEIKVTPLVWSRPIPLGWYFGPQWQRKYGDNWPKDLCDKWLKDDRYLKNYANELPQCPCTLKQALADKGKFMPDFDCDKDANPKCYFHRQAVHCVKTGSPTLQGAEQQCCYDKNNYLMLSYDQKWGSYPRRSHNLGHFPWYESTKVPTLSQWYNDMIPRFVCCLWQEETAVGCETLRFERRPTQDCVAYQPPAIAGVYGDPHIITFDNLKYTFNGKGEFVLVRTESIRNRLEVQGRFEQMPLNAYGEVRATQLTSVVARGNSTTVIEVRQRPKEARWRYHLDVLANGKRVYFDRPSLKFQHFPGVTVYTPTYIFNQSEVVVMFDSGAGLEVVENSGYLTARVYLPWSFINQTRGLFGNWSFDVLDDFTLPDGTKTGITTNINDMERIYTDFGMKWILDDVGDVQKGRALFYREHGQSASTFNNKTFKPEFRMVLEDLIPDNRSEYRNKAYDLCTATNYECLYDYAMTYSRDVAHFTSNYKASITTLKEINQENIVSCGVLETPRFGRKDTFLFVPGTKVTFECSQDFILVGDQRRECMGDGQWNIPEYGYTECLRQQEYSSRMAAITGGIVLAVLIPIILIIGFVAFTLFKRFSSDKNSWQYNAAPSGPTARSKLSARPISPSMSDDAFSLRSPAPSDRSSLSSTSKKRRSYDKVYRTHEPLEGLPETEFEEKAWDPNELEYEPDNKPSPSPSSVVYSEPFNSKPDLVKFQSNPNLSSPKRFTYNSDDYTVPMKKDRMSSQQEYSQRQAGIASGIVLAVLVPLVLLLVYIAYKFFERKQKEKDEEEEEAMNFEAQKRFATCTWPKFVQVKLLTLACIDDGDGYCGGFILVILTCAFEVLCPRRRPPAVGVDILARVFEARPITTTTESPRQTGPQARNSGKDAVPPVKRRWVPPSTLRRQDALTPESRNDLVFRKVRGILNKLTPEKFQKLSDDLLRIELHSSVILKGVILLIFDKALDEPKYSSMYAQLCKRLSEEAPNFEPDESACTFRLLLLNKCKVEFDNRAAALESSSSGLNDEDEERRQVAKRKMLGNIKFIGELGKLEILSEGILHRCIQELLVRRGDDPSEDLECLCQIMRTCGRILDSNRGQKLMDQYFDRMKSLTENLDLQPRIRFMLKDIIDLRQDGWVPRKATVVEGPMPINQIRPADDDRPGFRRDRNHHDRDNDRSNIHELFRHPMKTRSGLDDMIMSMNLTPSSPNLIPTNTFGSNGFGNQRDGGFRGHNNQRSGYNNYNSSQRGQYKHNQNNANSQYNNQSNKEIAPRFKKALILPKEEIEEVELRPTSMLFNKATVKTNNMMNIRTIETNYTQSIKQPPAALHKEPLPIKQVSSEKPKQSKKDKGPTKDEVLKKFATLLEEHWKGDIDLKQAVNLYKEHKVPDKFAKDLMLHGLSIALDKSDVEQEKLIKLLSSLKEENAINGNTLQDTFKSLCNILDERENEIEKATNAVAFIFCIANTEHLTSLAEVASLTDNGAHYPLFLLVLQHLHQKRGKPELTELFNKSKVNLLTQLPESDKTKERLSEILEERDLTFLYPLLRIQAELARQLNTDPNPQSYYKWIKENLDPANFTDPGFINALMTVLLKYITQEAAASGDDKAVAEKEKSMLERYQPILHAFLREKLALQLVAVYSLQMHCHSLNFPRGQLLRWFMALYDLEIVDEEAFLNWKEDVTDAYPGKGQALFQVNQWLTWLQEAESEEEEGLTSPGAKMTEVPKDTVVAIMAEGKQHALAIGKTTLSTDDIAKINKGIAGGIPVGFGISRIDRSSSQAWLRYTQAIPATLLHRDSDDHFDSRKRCRAKMTSTTTIRKSYGNRRVFAYAEDYALRSPKQRPNSANVPKKNEEATKLIKYIDDNIIGKNNAFLGPFGRRKESWSLNNSLYLSEKFPIYDAVCQLGGGHTPTLKRAKSSVAGSSADGGATPVLNCTQNDKHLVCSADSFVTYSIDVIPELLFKVGNLISTMKQCRRVSKDEVNAFDDSRSTIPIINPQGIDKPILQLTSSKCLPRLVIRVENSITFSASFGSKDCSILGYRLPIDNTEVFDDTLFVYCDYAASGRSLQFIEEYISREVLPSYGNTHSTTSITSLQSTNFRQEARDIIKNAANASDADAVIFTGHGCTDALQKLISALDLREPPIVFTGSSEHHDNLHLWQEIGAKMIRIAETKEGFLDLVDLENQLRYHQNYGRQMIGCFSVASNVTGIVIDDVACTILLHQYQALAFWDYNIAAPCITIDMNPFVPGVEENSANKDAIYFSGHKFIGGVQTPGILIAKKTIFRHLNSCETDGFFTSQEYNKSFEMQEEGSCAAVVESIRAGLVMQLKETVTVANVLQRQEKINKQMLQHIRTIPEIILLGNTSPNLKRLPVFSFMVRHPRGTFLHHNFVCAVLNDVFGIQARAGCPCSGVYAQDLLGIDPSLADQYETLILEDRRLSSLDLGVENSNLELLRPGFTRISLPYHINDAELAFIMEAVKMVATEGWKLLPQYVVDLETGQWRHHTNAMSKDRKWLASIRYVDGKMTMNERRISGPGLFPQSYQECLQTARNLFNRARKTANRNPYTDQGIAFDARGEKLRWFMLQHEAQNILTSNAQNIKQKVPFDPVSYSGSKRTECHRKDQDHAANNPPVSNSGSPRHFSLPSIDDPRILTCSSPVPYFLQDVNGLYYPQLSQPTVNFAVGETVNSANLNHLQQNFARERCLSLGAPNISPPVLSPQTRVSLGMRHFRQRNFSYSSQNELHSLESDANVSPTHSLNVLSSSSYESNQVGRASPAPDIQTYVTEMTKELATNIKSEIREVISRVEDVLENTDSIDISCMPSFCYEKHGSGSEDGRSDSISANEVAEYIGKVSIEMANEVKSEIRDVVSAVDVFITPDNQEKHPFSRTSSSGDDKSGIELGKNEIYTPGSSSETVIHLINKSMSANRLSDEETQPNEKQYKNKILTSTVASVSSQDSGINLSFHEQESLSNEFAKTRSNSESLANRKTESDEVKFSTLQKQKQKYIRTTSDSGALEAASKWMCSPKTIWQPTVEAIQEFEMIKDGDNVMVCLSGGKDSLSLLHTLLQFQSYAQNKGILFSLGAVTVDPDTSGCDPCILIPHLRSLGVHYIIDDKKSDPGDESEQREEAKENLYSFCTSSLRHRLYSSAKSSGYNVLAIGQHLDDLCESFFLSVFHTGRLRTMRAHYYIKEHKLRVIRPFVYVRDKYLRQFVSNQNLPVSTKLSSPDLTKERQRIKQVLTQQEILFPKLFTSLRSALHPLIGFQIKECEVKYRRRLKSKDNDDCSENETDEEPVVSGDSNC</sequence>
<feature type="compositionally biased region" description="Polar residues" evidence="7">
    <location>
        <begin position="1983"/>
        <end position="2000"/>
    </location>
</feature>
<dbReference type="SUPFAM" id="SSF56300">
    <property type="entry name" value="Metallo-dependent phosphatases"/>
    <property type="match status" value="1"/>
</dbReference>
<accession>A0A8J6L6S5</accession>
<feature type="transmembrane region" description="Helical" evidence="8">
    <location>
        <begin position="1535"/>
        <end position="1558"/>
    </location>
</feature>
<dbReference type="Gene3D" id="2.60.40.10">
    <property type="entry name" value="Immunoglobulins"/>
    <property type="match status" value="1"/>
</dbReference>
<dbReference type="SMART" id="SM00539">
    <property type="entry name" value="NIDO"/>
    <property type="match status" value="1"/>
</dbReference>
<protein>
    <recommendedName>
        <fullName evidence="6">Serine/threonine-protein phosphatase</fullName>
        <ecNumber evidence="6">3.1.3.16</ecNumber>
    </recommendedName>
</protein>
<gene>
    <name evidence="15" type="ORF">GEV33_013071</name>
</gene>
<dbReference type="SMART" id="SM00723">
    <property type="entry name" value="AMOP"/>
    <property type="match status" value="1"/>
</dbReference>
<dbReference type="Pfam" id="PF02020">
    <property type="entry name" value="W2"/>
    <property type="match status" value="1"/>
</dbReference>
<dbReference type="CDD" id="cd24138">
    <property type="entry name" value="TtcA-like"/>
    <property type="match status" value="1"/>
</dbReference>
<comment type="subcellular location">
    <subcellularLocation>
        <location evidence="1">Membrane</location>
    </subcellularLocation>
</comment>
<dbReference type="GO" id="GO:0004722">
    <property type="term" value="F:protein serine/threonine phosphatase activity"/>
    <property type="evidence" value="ECO:0007669"/>
    <property type="project" value="UniProtKB-EC"/>
</dbReference>
<dbReference type="SUPFAM" id="SSF57535">
    <property type="entry name" value="Complement control module/SCR domain"/>
    <property type="match status" value="1"/>
</dbReference>
<dbReference type="InterPro" id="IPR016024">
    <property type="entry name" value="ARM-type_fold"/>
</dbReference>
<dbReference type="PROSITE" id="PS00125">
    <property type="entry name" value="SER_THR_PHOSPHATASE"/>
    <property type="match status" value="1"/>
</dbReference>
<evidence type="ECO:0000259" key="12">
    <source>
        <dbReference type="PROSITE" id="PS51233"/>
    </source>
</evidence>
<organism evidence="15 16">
    <name type="scientific">Tenebrio molitor</name>
    <name type="common">Yellow mealworm beetle</name>
    <dbReference type="NCBI Taxonomy" id="7067"/>
    <lineage>
        <taxon>Eukaryota</taxon>
        <taxon>Metazoa</taxon>
        <taxon>Ecdysozoa</taxon>
        <taxon>Arthropoda</taxon>
        <taxon>Hexapoda</taxon>
        <taxon>Insecta</taxon>
        <taxon>Pterygota</taxon>
        <taxon>Neoptera</taxon>
        <taxon>Endopterygota</taxon>
        <taxon>Coleoptera</taxon>
        <taxon>Polyphaga</taxon>
        <taxon>Cucujiformia</taxon>
        <taxon>Tenebrionidae</taxon>
        <taxon>Tenebrio</taxon>
    </lineage>
</organism>
<dbReference type="CDD" id="cd11559">
    <property type="entry name" value="W2_eIF4G1_like"/>
    <property type="match status" value="1"/>
</dbReference>
<dbReference type="InterPro" id="IPR014756">
    <property type="entry name" value="Ig_E-set"/>
</dbReference>
<feature type="domain" description="MI" evidence="14">
    <location>
        <begin position="2133"/>
        <end position="2257"/>
    </location>
</feature>
<dbReference type="Gene3D" id="1.25.40.180">
    <property type="match status" value="3"/>
</dbReference>
<evidence type="ECO:0000256" key="2">
    <source>
        <dbReference type="ARBA" id="ARBA00022553"/>
    </source>
</evidence>
<feature type="region of interest" description="Disordered" evidence="7">
    <location>
        <begin position="3375"/>
        <end position="3414"/>
    </location>
</feature>
<feature type="region of interest" description="Disordered" evidence="7">
    <location>
        <begin position="1928"/>
        <end position="1966"/>
    </location>
</feature>
<feature type="domain" description="NIDO" evidence="11">
    <location>
        <begin position="423"/>
        <end position="589"/>
    </location>
</feature>
<keyword evidence="5" id="KW-0768">Sushi</keyword>
<dbReference type="InterPro" id="IPR029052">
    <property type="entry name" value="Metallo-depent_PP-like"/>
</dbReference>
<dbReference type="SMART" id="SM00216">
    <property type="entry name" value="VWD"/>
    <property type="match status" value="1"/>
</dbReference>
<dbReference type="Gene3D" id="2.10.70.10">
    <property type="entry name" value="Complement Module, domain 1"/>
    <property type="match status" value="1"/>
</dbReference>
<feature type="region of interest" description="Disordered" evidence="7">
    <location>
        <begin position="2102"/>
        <end position="2131"/>
    </location>
</feature>
<dbReference type="PROSITE" id="PS51233">
    <property type="entry name" value="VWFD"/>
    <property type="match status" value="1"/>
</dbReference>
<dbReference type="PROSITE" id="PS51220">
    <property type="entry name" value="NIDO"/>
    <property type="match status" value="1"/>
</dbReference>
<dbReference type="SMART" id="SM00515">
    <property type="entry name" value="eIF5C"/>
    <property type="match status" value="1"/>
</dbReference>
<feature type="region of interest" description="Disordered" evidence="7">
    <location>
        <begin position="267"/>
        <end position="312"/>
    </location>
</feature>
<feature type="region of interest" description="Disordered" evidence="7">
    <location>
        <begin position="1983"/>
        <end position="2045"/>
    </location>
</feature>
<evidence type="ECO:0000259" key="10">
    <source>
        <dbReference type="PROSITE" id="PS50923"/>
    </source>
</evidence>
<reference evidence="15" key="1">
    <citation type="journal article" date="2020" name="J Insects Food Feed">
        <title>The yellow mealworm (Tenebrio molitor) genome: a resource for the emerging insects as food and feed industry.</title>
        <authorList>
            <person name="Eriksson T."/>
            <person name="Andere A."/>
            <person name="Kelstrup H."/>
            <person name="Emery V."/>
            <person name="Picard C."/>
        </authorList>
    </citation>
    <scope>NUCLEOTIDE SEQUENCE</scope>
    <source>
        <strain evidence="15">Stoneville</strain>
        <tissue evidence="15">Whole head</tissue>
    </source>
</reference>
<dbReference type="InterPro" id="IPR000436">
    <property type="entry name" value="Sushi_SCR_CCP_dom"/>
</dbReference>
<feature type="compositionally biased region" description="Basic and acidic residues" evidence="7">
    <location>
        <begin position="1438"/>
        <end position="1448"/>
    </location>
</feature>
<keyword evidence="4" id="KW-1015">Disulfide bond</keyword>
<dbReference type="PROSITE" id="PS50890">
    <property type="entry name" value="PUA"/>
    <property type="match status" value="1"/>
</dbReference>
<evidence type="ECO:0000256" key="4">
    <source>
        <dbReference type="ARBA" id="ARBA00023157"/>
    </source>
</evidence>
<dbReference type="InterPro" id="IPR036974">
    <property type="entry name" value="PUA_sf"/>
</dbReference>
<dbReference type="FunFam" id="3.60.21.10:FF:000051">
    <property type="entry name" value="Serine/threonine-protein phosphatase"/>
    <property type="match status" value="1"/>
</dbReference>
<dbReference type="PANTHER" id="PTHR43686">
    <property type="entry name" value="SULFURTRANSFERASE-RELATED"/>
    <property type="match status" value="1"/>
</dbReference>
<dbReference type="InterPro" id="IPR015422">
    <property type="entry name" value="PyrdxlP-dep_Trfase_small"/>
</dbReference>
<dbReference type="PROSITE" id="PS51363">
    <property type="entry name" value="W2"/>
    <property type="match status" value="1"/>
</dbReference>
<dbReference type="Pfam" id="PF03782">
    <property type="entry name" value="AMOP"/>
    <property type="match status" value="1"/>
</dbReference>
<dbReference type="InterPro" id="IPR003307">
    <property type="entry name" value="W2_domain"/>
</dbReference>
<dbReference type="InterPro" id="IPR003891">
    <property type="entry name" value="Initiation_fac_eIF4g_MI"/>
</dbReference>
<dbReference type="SMART" id="SM00032">
    <property type="entry name" value="CCP"/>
    <property type="match status" value="1"/>
</dbReference>
<feature type="region of interest" description="Disordered" evidence="7">
    <location>
        <begin position="3651"/>
        <end position="3670"/>
    </location>
</feature>
<dbReference type="Pfam" id="PF01171">
    <property type="entry name" value="ATP_bind_3"/>
    <property type="match status" value="1"/>
</dbReference>
<dbReference type="SMART" id="SM00156">
    <property type="entry name" value="PP2Ac"/>
    <property type="match status" value="1"/>
</dbReference>
<dbReference type="GO" id="GO:0007160">
    <property type="term" value="P:cell-matrix adhesion"/>
    <property type="evidence" value="ECO:0007669"/>
    <property type="project" value="InterPro"/>
</dbReference>
<proteinExistence type="inferred from homology"/>
<feature type="compositionally biased region" description="Polar residues" evidence="7">
    <location>
        <begin position="2010"/>
        <end position="2030"/>
    </location>
</feature>
<feature type="transmembrane region" description="Helical" evidence="8">
    <location>
        <begin position="1349"/>
        <end position="1376"/>
    </location>
</feature>
<dbReference type="SMART" id="SM00543">
    <property type="entry name" value="MIF4G"/>
    <property type="match status" value="1"/>
</dbReference>
<dbReference type="Gene3D" id="2.30.130.10">
    <property type="entry name" value="PUA domain"/>
    <property type="match status" value="1"/>
</dbReference>
<evidence type="ECO:0000259" key="14">
    <source>
        <dbReference type="PROSITE" id="PS51366"/>
    </source>
</evidence>
<evidence type="ECO:0000313" key="15">
    <source>
        <dbReference type="EMBL" id="KAH0809720.1"/>
    </source>
</evidence>
<dbReference type="PRINTS" id="PR00114">
    <property type="entry name" value="STPHPHTASE"/>
</dbReference>
<feature type="region of interest" description="Disordered" evidence="7">
    <location>
        <begin position="4050"/>
        <end position="4072"/>
    </location>
</feature>
<feature type="domain" description="Sushi" evidence="10">
    <location>
        <begin position="1281"/>
        <end position="1341"/>
    </location>
</feature>
<evidence type="ECO:0000313" key="16">
    <source>
        <dbReference type="Proteomes" id="UP000719412"/>
    </source>
</evidence>
<dbReference type="InterPro" id="IPR003886">
    <property type="entry name" value="NIDO_dom"/>
</dbReference>
<keyword evidence="16" id="KW-1185">Reference proteome</keyword>
<dbReference type="Gene3D" id="3.60.21.10">
    <property type="match status" value="1"/>
</dbReference>
<evidence type="ECO:0000256" key="7">
    <source>
        <dbReference type="SAM" id="MobiDB-lite"/>
    </source>
</evidence>
<keyword evidence="8" id="KW-0812">Transmembrane</keyword>
<dbReference type="SUPFAM" id="SSF52402">
    <property type="entry name" value="Adenine nucleotide alpha hydrolases-like"/>
    <property type="match status" value="1"/>
</dbReference>
<dbReference type="EC" id="3.1.3.16" evidence="6"/>
<feature type="compositionally biased region" description="Acidic residues" evidence="7">
    <location>
        <begin position="4054"/>
        <end position="4064"/>
    </location>
</feature>
<feature type="compositionally biased region" description="Basic and acidic residues" evidence="7">
    <location>
        <begin position="3386"/>
        <end position="3397"/>
    </location>
</feature>
<comment type="similarity">
    <text evidence="6">Belongs to the PPP phosphatase family.</text>
</comment>
<feature type="region of interest" description="Disordered" evidence="7">
    <location>
        <begin position="1390"/>
        <end position="1456"/>
    </location>
</feature>
<feature type="domain" description="VWFD" evidence="12">
    <location>
        <begin position="979"/>
        <end position="1190"/>
    </location>
</feature>
<evidence type="ECO:0000256" key="8">
    <source>
        <dbReference type="SAM" id="Phobius"/>
    </source>
</evidence>
<feature type="region of interest" description="Disordered" evidence="7">
    <location>
        <begin position="1465"/>
        <end position="1484"/>
    </location>
</feature>
<feature type="domain" description="W2" evidence="13">
    <location>
        <begin position="2299"/>
        <end position="2487"/>
    </location>
</feature>
<evidence type="ECO:0000259" key="11">
    <source>
        <dbReference type="PROSITE" id="PS51220"/>
    </source>
</evidence>
<feature type="compositionally biased region" description="Low complexity" evidence="7">
    <location>
        <begin position="2031"/>
        <end position="2044"/>
    </location>
</feature>
<evidence type="ECO:0000256" key="6">
    <source>
        <dbReference type="RuleBase" id="RU004273"/>
    </source>
</evidence>
<feature type="domain" description="AMOP" evidence="9">
    <location>
        <begin position="815"/>
        <end position="966"/>
    </location>
</feature>
<dbReference type="InterPro" id="IPR004843">
    <property type="entry name" value="Calcineurin-like_PHP"/>
</dbReference>
<evidence type="ECO:0000259" key="13">
    <source>
        <dbReference type="PROSITE" id="PS51363"/>
    </source>
</evidence>
<reference evidence="15" key="2">
    <citation type="submission" date="2021-08" db="EMBL/GenBank/DDBJ databases">
        <authorList>
            <person name="Eriksson T."/>
        </authorList>
    </citation>
    <scope>NUCLEOTIDE SEQUENCE</scope>
    <source>
        <strain evidence="15">Stoneville</strain>
        <tissue evidence="15">Whole head</tissue>
    </source>
</reference>
<dbReference type="InterPro" id="IPR014729">
    <property type="entry name" value="Rossmann-like_a/b/a_fold"/>
</dbReference>
<keyword evidence="3 8" id="KW-0472">Membrane</keyword>
<dbReference type="InterPro" id="IPR005533">
    <property type="entry name" value="AMOP_dom"/>
</dbReference>
<comment type="caution">
    <text evidence="5">Lacks conserved residue(s) required for the propagation of feature annotation.</text>
</comment>
<dbReference type="PROSITE" id="PS50856">
    <property type="entry name" value="AMOP"/>
    <property type="match status" value="1"/>
</dbReference>
<dbReference type="SUPFAM" id="SSF81296">
    <property type="entry name" value="E set domains"/>
    <property type="match status" value="1"/>
</dbReference>